<reference evidence="3" key="3">
    <citation type="submission" date="2025-09" db="UniProtKB">
        <authorList>
            <consortium name="Ensembl"/>
        </authorList>
    </citation>
    <scope>IDENTIFICATION</scope>
</reference>
<feature type="compositionally biased region" description="Basic and acidic residues" evidence="1">
    <location>
        <begin position="24"/>
        <end position="38"/>
    </location>
</feature>
<evidence type="ECO:0000313" key="4">
    <source>
        <dbReference type="Proteomes" id="UP000001595"/>
    </source>
</evidence>
<dbReference type="InParanoid" id="H2PHL3"/>
<dbReference type="OMA" id="AGHTRHQ"/>
<organism evidence="3 4">
    <name type="scientific">Pongo abelii</name>
    <name type="common">Sumatran orangutan</name>
    <name type="synonym">Pongo pygmaeus abelii</name>
    <dbReference type="NCBI Taxonomy" id="9601"/>
    <lineage>
        <taxon>Eukaryota</taxon>
        <taxon>Metazoa</taxon>
        <taxon>Chordata</taxon>
        <taxon>Craniata</taxon>
        <taxon>Vertebrata</taxon>
        <taxon>Euteleostomi</taxon>
        <taxon>Mammalia</taxon>
        <taxon>Eutheria</taxon>
        <taxon>Euarchontoglires</taxon>
        <taxon>Primates</taxon>
        <taxon>Haplorrhini</taxon>
        <taxon>Catarrhini</taxon>
        <taxon>Hominidae</taxon>
        <taxon>Pongo</taxon>
    </lineage>
</organism>
<keyword evidence="2" id="KW-1133">Transmembrane helix</keyword>
<reference evidence="3 4" key="1">
    <citation type="submission" date="2008-02" db="EMBL/GenBank/DDBJ databases">
        <title>A 6x draft sequence assembly of the Pongo pygmaeus abelii genome.</title>
        <authorList>
            <person name="Wilson R.K."/>
            <person name="Mardis E."/>
        </authorList>
    </citation>
    <scope>NUCLEOTIDE SEQUENCE [LARGE SCALE GENOMIC DNA]</scope>
</reference>
<keyword evidence="4" id="KW-1185">Reference proteome</keyword>
<proteinExistence type="predicted"/>
<accession>H2PHL3</accession>
<evidence type="ECO:0000313" key="3">
    <source>
        <dbReference type="Ensembl" id="ENSPPYP00000018038.2"/>
    </source>
</evidence>
<dbReference type="Ensembl" id="ENSPPYT00000018758.2">
    <property type="protein sequence ID" value="ENSPPYP00000018038.2"/>
    <property type="gene ID" value="ENSPPYG00000031721.1"/>
</dbReference>
<dbReference type="AlphaFoldDB" id="H2PHL3"/>
<dbReference type="Proteomes" id="UP000001595">
    <property type="component" value="Chromosome 5"/>
</dbReference>
<feature type="region of interest" description="Disordered" evidence="1">
    <location>
        <begin position="24"/>
        <end position="51"/>
    </location>
</feature>
<feature type="region of interest" description="Disordered" evidence="1">
    <location>
        <begin position="348"/>
        <end position="375"/>
    </location>
</feature>
<dbReference type="eggNOG" id="ENOG502TE66">
    <property type="taxonomic scope" value="Eukaryota"/>
</dbReference>
<keyword evidence="2" id="KW-0812">Transmembrane</keyword>
<protein>
    <submittedName>
        <fullName evidence="3">Uncharacterized protein</fullName>
    </submittedName>
</protein>
<name>H2PHL3_PONAB</name>
<feature type="compositionally biased region" description="Low complexity" evidence="1">
    <location>
        <begin position="252"/>
        <end position="266"/>
    </location>
</feature>
<feature type="region of interest" description="Disordered" evidence="1">
    <location>
        <begin position="228"/>
        <end position="302"/>
    </location>
</feature>
<feature type="compositionally biased region" description="Basic residues" evidence="1">
    <location>
        <begin position="351"/>
        <end position="362"/>
    </location>
</feature>
<evidence type="ECO:0000256" key="2">
    <source>
        <dbReference type="SAM" id="Phobius"/>
    </source>
</evidence>
<keyword evidence="2" id="KW-0472">Membrane</keyword>
<feature type="transmembrane region" description="Helical" evidence="2">
    <location>
        <begin position="66"/>
        <end position="87"/>
    </location>
</feature>
<feature type="region of interest" description="Disordered" evidence="1">
    <location>
        <begin position="151"/>
        <end position="208"/>
    </location>
</feature>
<sequence>ASRARPQTPTPACGSCRNFRDKSRSLKTVKLREPEQRSPRNQIPSVCQGERTENGPELCSSPVPQIIHFILFIVFSLVILIILRPYIPREPSSVPPREENSENDQAEVGEWLSIGNKSITLKDYRILLKELENLEVYTFLSKKCLKKLSRAGSSQHLPHQVRPGPVYKRASARKHRPRGVRGKASPTSFHVSPRAPPAPLASMPTSVPKTSVESLGYLSSLSSSQASEALRPLKHPSHRPPVSTLSPNLTTSAESLEYLSSLSSSQPPEPLRPLKHPSHKPRGRSPPPRRNPGWVSWTDSTQADSETDTIICPMCKAPEHSCLHTWETPHAGRWRQGSHFPQLGRPNAAGRTRHQNPRHSHGLRTSDIHEQLGIS</sequence>
<feature type="compositionally biased region" description="Basic residues" evidence="1">
    <location>
        <begin position="170"/>
        <end position="181"/>
    </location>
</feature>
<dbReference type="GeneTree" id="ENSGT00950000183043"/>
<feature type="compositionally biased region" description="Basic residues" evidence="1">
    <location>
        <begin position="273"/>
        <end position="283"/>
    </location>
</feature>
<feature type="compositionally biased region" description="Basic and acidic residues" evidence="1">
    <location>
        <begin position="364"/>
        <end position="375"/>
    </location>
</feature>
<reference evidence="3" key="2">
    <citation type="submission" date="2025-08" db="UniProtKB">
        <authorList>
            <consortium name="Ensembl"/>
        </authorList>
    </citation>
    <scope>IDENTIFICATION</scope>
</reference>
<dbReference type="HOGENOM" id="CLU_070596_0_0_1"/>
<evidence type="ECO:0000256" key="1">
    <source>
        <dbReference type="SAM" id="MobiDB-lite"/>
    </source>
</evidence>